<protein>
    <submittedName>
        <fullName evidence="3">Lytic transglycosylase domain-containing protein</fullName>
    </submittedName>
</protein>
<dbReference type="CDD" id="cd00254">
    <property type="entry name" value="LT-like"/>
    <property type="match status" value="1"/>
</dbReference>
<name>A0A5C8P4Q1_9BURK</name>
<dbReference type="AlphaFoldDB" id="A0A5C8P4Q1"/>
<gene>
    <name evidence="3" type="ORF">FHP08_01895</name>
</gene>
<keyword evidence="4" id="KW-1185">Reference proteome</keyword>
<sequence length="374" mass="38780">MLEQRQVTNMFGSLARFVGAGRSSVASMPMVAVIAVAVSTLHGVGAKADANRSVLSGAGSDVAFAVPAQSGAAALAQGAPASAGGARASALAEIERHMARARHAAASREPSSGGGAQRALASTGTAVPGQPAVERERLARQAATAREAEAARPPLKLTDEQRNIARFIASKYRVAVDDVQTFVAHAYRAAREFRLDPHLILAVVSVESSFNPNARSSKGAQGLMQVLTRVHTDKFAPFGGAAAAFDPVANITVGSAILKEYLVREGSVEGALKSYVGAALLSHDFGYGRKVLSERERIAAAAQGRAQAERQAGARVIPEAARITPDSGTPGETKTISLFDLDAPIGKIDVPPASSADLRGVEAVAQLMDKLHDH</sequence>
<dbReference type="RefSeq" id="WP_147702600.1">
    <property type="nucleotide sequence ID" value="NZ_VDUY01000001.1"/>
</dbReference>
<dbReference type="Gene3D" id="1.10.530.10">
    <property type="match status" value="1"/>
</dbReference>
<dbReference type="OrthoDB" id="9815002at2"/>
<organism evidence="3 4">
    <name type="scientific">Zeimonas arvi</name>
    <dbReference type="NCBI Taxonomy" id="2498847"/>
    <lineage>
        <taxon>Bacteria</taxon>
        <taxon>Pseudomonadati</taxon>
        <taxon>Pseudomonadota</taxon>
        <taxon>Betaproteobacteria</taxon>
        <taxon>Burkholderiales</taxon>
        <taxon>Burkholderiaceae</taxon>
        <taxon>Zeimonas</taxon>
    </lineage>
</organism>
<dbReference type="InterPro" id="IPR023346">
    <property type="entry name" value="Lysozyme-like_dom_sf"/>
</dbReference>
<evidence type="ECO:0000259" key="2">
    <source>
        <dbReference type="Pfam" id="PF01464"/>
    </source>
</evidence>
<evidence type="ECO:0000313" key="3">
    <source>
        <dbReference type="EMBL" id="TXL68459.1"/>
    </source>
</evidence>
<reference evidence="3 4" key="1">
    <citation type="submission" date="2019-06" db="EMBL/GenBank/DDBJ databases">
        <title>Quisquiliibacterium sp. nov., isolated from a maize field.</title>
        <authorList>
            <person name="Lin S.-Y."/>
            <person name="Tsai C.-F."/>
            <person name="Young C.-C."/>
        </authorList>
    </citation>
    <scope>NUCLEOTIDE SEQUENCE [LARGE SCALE GENOMIC DNA]</scope>
    <source>
        <strain evidence="3 4">CC-CFT501</strain>
    </source>
</reference>
<feature type="domain" description="Transglycosylase SLT" evidence="2">
    <location>
        <begin position="189"/>
        <end position="275"/>
    </location>
</feature>
<proteinExistence type="predicted"/>
<dbReference type="SUPFAM" id="SSF53955">
    <property type="entry name" value="Lysozyme-like"/>
    <property type="match status" value="1"/>
</dbReference>
<evidence type="ECO:0000313" key="4">
    <source>
        <dbReference type="Proteomes" id="UP000321548"/>
    </source>
</evidence>
<feature type="region of interest" description="Disordered" evidence="1">
    <location>
        <begin position="99"/>
        <end position="154"/>
    </location>
</feature>
<evidence type="ECO:0000256" key="1">
    <source>
        <dbReference type="SAM" id="MobiDB-lite"/>
    </source>
</evidence>
<dbReference type="Proteomes" id="UP000321548">
    <property type="component" value="Unassembled WGS sequence"/>
</dbReference>
<dbReference type="InterPro" id="IPR008258">
    <property type="entry name" value="Transglycosylase_SLT_dom_1"/>
</dbReference>
<dbReference type="Pfam" id="PF01464">
    <property type="entry name" value="SLT"/>
    <property type="match status" value="1"/>
</dbReference>
<accession>A0A5C8P4Q1</accession>
<comment type="caution">
    <text evidence="3">The sequence shown here is derived from an EMBL/GenBank/DDBJ whole genome shotgun (WGS) entry which is preliminary data.</text>
</comment>
<dbReference type="EMBL" id="VDUY01000001">
    <property type="protein sequence ID" value="TXL68459.1"/>
    <property type="molecule type" value="Genomic_DNA"/>
</dbReference>